<dbReference type="InterPro" id="IPR015422">
    <property type="entry name" value="PyrdxlP-dep_Trfase_small"/>
</dbReference>
<comment type="similarity">
    <text evidence="2">Belongs to the threonine aldolase family.</text>
</comment>
<evidence type="ECO:0000256" key="3">
    <source>
        <dbReference type="ARBA" id="ARBA00022898"/>
    </source>
</evidence>
<reference evidence="5" key="1">
    <citation type="journal article" date="2014" name="Int. J. Syst. Evol. Microbiol.">
        <title>Complete genome sequence of Corynebacterium casei LMG S-19264T (=DSM 44701T), isolated from a smear-ripened cheese.</title>
        <authorList>
            <consortium name="US DOE Joint Genome Institute (JGI-PGF)"/>
            <person name="Walter F."/>
            <person name="Albersmeier A."/>
            <person name="Kalinowski J."/>
            <person name="Ruckert C."/>
        </authorList>
    </citation>
    <scope>NUCLEOTIDE SEQUENCE</scope>
    <source>
        <strain evidence="5">CGMCC 1.12195</strain>
    </source>
</reference>
<evidence type="ECO:0000259" key="4">
    <source>
        <dbReference type="Pfam" id="PF01212"/>
    </source>
</evidence>
<keyword evidence="6" id="KW-1185">Reference proteome</keyword>
<evidence type="ECO:0000256" key="2">
    <source>
        <dbReference type="ARBA" id="ARBA00006966"/>
    </source>
</evidence>
<evidence type="ECO:0000256" key="1">
    <source>
        <dbReference type="ARBA" id="ARBA00001933"/>
    </source>
</evidence>
<keyword evidence="5" id="KW-0456">Lyase</keyword>
<evidence type="ECO:0000313" key="5">
    <source>
        <dbReference type="EMBL" id="GGG83067.1"/>
    </source>
</evidence>
<protein>
    <submittedName>
        <fullName evidence="5">Amino acid lyase</fullName>
    </submittedName>
</protein>
<sequence length="348" mass="38149">MNNYRYFFRDDYSEGCHPRIVAALLETSFTQQIGYGNDDYSAEAKRLIRAQLPGHDVDIHFVSGGTQANLVIIAAALKPYESIISARTGHINGHEAGAIEAIGHRVETVDTEDGKLNADQLTPFLTQLGHPNSTQPKMVYISNTTELGTVYSKAELTELSAFCRAHGWYLFLDGARLPSALATPDNDLSLANIADLTDVFYIGGTKNGGLFGEAIIISHPELKKGFSYHLKQRGAMLAKGRVLGLQFRELFRDNLIFELAAHANTRALAMVPGIEKLGYHFLVPPCSNQLFPTLPNAVIEGLAKKYVFHTWQQIDAQHAAIRLVTSWATPGAACEQFVTDLTMLSGTA</sequence>
<dbReference type="GO" id="GO:0016829">
    <property type="term" value="F:lyase activity"/>
    <property type="evidence" value="ECO:0007669"/>
    <property type="project" value="UniProtKB-KW"/>
</dbReference>
<gene>
    <name evidence="5" type="ORF">GCM10007415_15040</name>
</gene>
<dbReference type="InterPro" id="IPR001597">
    <property type="entry name" value="ArAA_b-elim_lyase/Thr_aldolase"/>
</dbReference>
<feature type="domain" description="Aromatic amino acid beta-eliminating lyase/threonine aldolase" evidence="4">
    <location>
        <begin position="35"/>
        <end position="276"/>
    </location>
</feature>
<dbReference type="PANTHER" id="PTHR48097:SF5">
    <property type="entry name" value="LOW SPECIFICITY L-THREONINE ALDOLASE"/>
    <property type="match status" value="1"/>
</dbReference>
<dbReference type="InterPro" id="IPR015421">
    <property type="entry name" value="PyrdxlP-dep_Trfase_major"/>
</dbReference>
<name>A0A917HMB7_9SPHI</name>
<reference evidence="5" key="2">
    <citation type="submission" date="2020-09" db="EMBL/GenBank/DDBJ databases">
        <authorList>
            <person name="Sun Q."/>
            <person name="Zhou Y."/>
        </authorList>
    </citation>
    <scope>NUCLEOTIDE SEQUENCE</scope>
    <source>
        <strain evidence="5">CGMCC 1.12195</strain>
    </source>
</reference>
<dbReference type="SUPFAM" id="SSF53383">
    <property type="entry name" value="PLP-dependent transferases"/>
    <property type="match status" value="1"/>
</dbReference>
<keyword evidence="3" id="KW-0663">Pyridoxal phosphate</keyword>
<dbReference type="EMBL" id="BMER01000001">
    <property type="protein sequence ID" value="GGG83067.1"/>
    <property type="molecule type" value="Genomic_DNA"/>
</dbReference>
<dbReference type="PANTHER" id="PTHR48097">
    <property type="entry name" value="L-THREONINE ALDOLASE-RELATED"/>
    <property type="match status" value="1"/>
</dbReference>
<dbReference type="GO" id="GO:0006520">
    <property type="term" value="P:amino acid metabolic process"/>
    <property type="evidence" value="ECO:0007669"/>
    <property type="project" value="InterPro"/>
</dbReference>
<dbReference type="Pfam" id="PF01212">
    <property type="entry name" value="Beta_elim_lyase"/>
    <property type="match status" value="1"/>
</dbReference>
<proteinExistence type="inferred from homology"/>
<dbReference type="Proteomes" id="UP000660862">
    <property type="component" value="Unassembled WGS sequence"/>
</dbReference>
<dbReference type="Gene3D" id="3.90.1150.10">
    <property type="entry name" value="Aspartate Aminotransferase, domain 1"/>
    <property type="match status" value="1"/>
</dbReference>
<evidence type="ECO:0000313" key="6">
    <source>
        <dbReference type="Proteomes" id="UP000660862"/>
    </source>
</evidence>
<organism evidence="5 6">
    <name type="scientific">Parapedobacter pyrenivorans</name>
    <dbReference type="NCBI Taxonomy" id="1305674"/>
    <lineage>
        <taxon>Bacteria</taxon>
        <taxon>Pseudomonadati</taxon>
        <taxon>Bacteroidota</taxon>
        <taxon>Sphingobacteriia</taxon>
        <taxon>Sphingobacteriales</taxon>
        <taxon>Sphingobacteriaceae</taxon>
        <taxon>Parapedobacter</taxon>
    </lineage>
</organism>
<comment type="caution">
    <text evidence="5">The sequence shown here is derived from an EMBL/GenBank/DDBJ whole genome shotgun (WGS) entry which is preliminary data.</text>
</comment>
<accession>A0A917HMB7</accession>
<comment type="cofactor">
    <cofactor evidence="1">
        <name>pyridoxal 5'-phosphate</name>
        <dbReference type="ChEBI" id="CHEBI:597326"/>
    </cofactor>
</comment>
<dbReference type="RefSeq" id="WP_188505275.1">
    <property type="nucleotide sequence ID" value="NZ_BMER01000001.1"/>
</dbReference>
<dbReference type="Gene3D" id="3.40.640.10">
    <property type="entry name" value="Type I PLP-dependent aspartate aminotransferase-like (Major domain)"/>
    <property type="match status" value="1"/>
</dbReference>
<dbReference type="InterPro" id="IPR015424">
    <property type="entry name" value="PyrdxlP-dep_Trfase"/>
</dbReference>
<dbReference type="AlphaFoldDB" id="A0A917HMB7"/>